<proteinExistence type="predicted"/>
<dbReference type="EMBL" id="JAKZEL010000018">
    <property type="protein sequence ID" value="KAI4535354.1"/>
    <property type="molecule type" value="Genomic_DNA"/>
</dbReference>
<accession>A0AAD4TZX9</accession>
<reference evidence="1" key="1">
    <citation type="submission" date="2022-03" db="EMBL/GenBank/DDBJ databases">
        <title>Genomic analyses of argali, domestic sheep and their hybrids provide insights into chromosomal evolution, heterosis and genetic basis of agronomic traits.</title>
        <authorList>
            <person name="Li M."/>
        </authorList>
    </citation>
    <scope>NUCLEOTIDE SEQUENCE</scope>
    <source>
        <strain evidence="1">CAU-MHL-2022a</strain>
        <tissue evidence="1">Skin</tissue>
    </source>
</reference>
<dbReference type="PANTHER" id="PTHR21623:SF2">
    <property type="entry name" value="COILED-COIL DOMAIN-CONTAINING PROTEIN 33"/>
    <property type="match status" value="1"/>
</dbReference>
<dbReference type="AlphaFoldDB" id="A0AAD4TZX9"/>
<organism evidence="1 2">
    <name type="scientific">Ovis ammon polii</name>
    <dbReference type="NCBI Taxonomy" id="230172"/>
    <lineage>
        <taxon>Eukaryota</taxon>
        <taxon>Metazoa</taxon>
        <taxon>Chordata</taxon>
        <taxon>Craniata</taxon>
        <taxon>Vertebrata</taxon>
        <taxon>Euteleostomi</taxon>
        <taxon>Mammalia</taxon>
        <taxon>Eutheria</taxon>
        <taxon>Laurasiatheria</taxon>
        <taxon>Artiodactyla</taxon>
        <taxon>Ruminantia</taxon>
        <taxon>Pecora</taxon>
        <taxon>Bovidae</taxon>
        <taxon>Caprinae</taxon>
        <taxon>Ovis</taxon>
    </lineage>
</organism>
<evidence type="ECO:0000313" key="2">
    <source>
        <dbReference type="Proteomes" id="UP001214576"/>
    </source>
</evidence>
<sequence>MSPHAELQLPRLQVPEPVSGTPETTLTFHNVSQPQDSKVPRPAVWAGLITQRYQVLVPKIVKQGQTLLPPRGWLSFDTVVPQYQWNSLMLSHCSQGESLGWARSSIDRLMPGQLWAPASGSVSADLQMPVLSEVILKVVDNEKKEELLPFQIPIKSLPVFCPYHFELVKVRQSPGLWGHVGLGQVERGQSLGPFARQHPAHSPAPAQMSFLSAPDGRAESTVEEIASGSGVSQCQATASPFLTPAPASPSTHLLEHMCPEDRKERHVLLVRALGDPGRQQAVASPSPAFSLLRSALEKSAPMPRPENLTPNYSKGLPVLDPKILDEKLGVIREFWSKATSIPWGTLLWKTLRKGPSRGHRPLGEPWASSSQDLPLATDSLRIFPWHFCPFLEHVPSDQ</sequence>
<dbReference type="Proteomes" id="UP001214576">
    <property type="component" value="Unassembled WGS sequence"/>
</dbReference>
<gene>
    <name evidence="1" type="ORF">MG293_014580</name>
</gene>
<dbReference type="GO" id="GO:0005777">
    <property type="term" value="C:peroxisome"/>
    <property type="evidence" value="ECO:0007669"/>
    <property type="project" value="TreeGrafter"/>
</dbReference>
<keyword evidence="2" id="KW-1185">Reference proteome</keyword>
<evidence type="ECO:0000313" key="1">
    <source>
        <dbReference type="EMBL" id="KAI4535354.1"/>
    </source>
</evidence>
<dbReference type="PANTHER" id="PTHR21623">
    <property type="entry name" value="SPERIOLIN-BINDING FACTOR"/>
    <property type="match status" value="1"/>
</dbReference>
<dbReference type="InterPro" id="IPR039889">
    <property type="entry name" value="CCD33"/>
</dbReference>
<protein>
    <submittedName>
        <fullName evidence="1">Uncharacterized protein</fullName>
    </submittedName>
</protein>
<comment type="caution">
    <text evidence="1">The sequence shown here is derived from an EMBL/GenBank/DDBJ whole genome shotgun (WGS) entry which is preliminary data.</text>
</comment>
<name>A0AAD4TZX9_OVIAM</name>